<reference evidence="2 3" key="1">
    <citation type="submission" date="2021-03" db="EMBL/GenBank/DDBJ databases">
        <title>novel species isolated from a fishpond in China.</title>
        <authorList>
            <person name="Lu H."/>
            <person name="Cai Z."/>
        </authorList>
    </citation>
    <scope>NUCLEOTIDE SEQUENCE [LARGE SCALE GENOMIC DNA]</scope>
    <source>
        <strain evidence="2 3">YJ13C</strain>
    </source>
</reference>
<keyword evidence="1" id="KW-1133">Transmembrane helix</keyword>
<comment type="caution">
    <text evidence="2">The sequence shown here is derived from an EMBL/GenBank/DDBJ whole genome shotgun (WGS) entry which is preliminary data.</text>
</comment>
<dbReference type="Proteomes" id="UP000664480">
    <property type="component" value="Unassembled WGS sequence"/>
</dbReference>
<proteinExistence type="predicted"/>
<organism evidence="2 3">
    <name type="scientific">Algoriphagus pacificus</name>
    <dbReference type="NCBI Taxonomy" id="2811234"/>
    <lineage>
        <taxon>Bacteria</taxon>
        <taxon>Pseudomonadati</taxon>
        <taxon>Bacteroidota</taxon>
        <taxon>Cytophagia</taxon>
        <taxon>Cytophagales</taxon>
        <taxon>Cyclobacteriaceae</taxon>
        <taxon>Algoriphagus</taxon>
    </lineage>
</organism>
<keyword evidence="2" id="KW-0675">Receptor</keyword>
<keyword evidence="1" id="KW-0812">Transmembrane</keyword>
<evidence type="ECO:0000313" key="2">
    <source>
        <dbReference type="EMBL" id="MBN7817695.1"/>
    </source>
</evidence>
<sequence>MFNDYTFIRETKVMVSYCLVIFSRLIIKIILYVPFLTLFLVSEDAFTQESPIVSIKQIETTFTPGVRHSVVFEVNNVSNTELLLTPSFSLPESWTLITAGSQFSLKAREKELILVTFFIPVNENPGHHVGRFRLKNITNGMESAIPIEFFIEDFHNIQLRTISAPLNIQAGETIETIFEIRNEGNVPERLSVKSSNELKDKAFYIIPPDSAVLVRVNEKSRAQANSVQLINCELVVTSEASGKTIKSFSTTRVFPSKLPKSDAYFRFPVEASVYQNIYGNGFSNQNSRFFELSGAGFLDLKKQHRLDFIIRAPNQSNLTRFGVNDQYSLVYRNADRTKVYFGDHVFNISRLGFIGRYGFGARLDQRVGRFEFSGFFTKPRLSSYSKEPIYGVKAQYFLSSRLTLGLSSTGSKEISQYYSYSAVKSAGKAGQIVSFSTTYKDEKTQAQLEVASSISTSTIDFAGDLNVSRSFGNFSYRGGVTMAGEEFFGSLSNSLQYSNGLSYNLKKWYFSIGQGYSKVHERIDTTMQAVLPYFENYYGSIGHNINESNYFNIRADFRSREDKGERAIFNYDERGIDYRYKFFKGRFTLNFNGRVSQTRNLLSDDRQYRNTSSEFLNVNYRLSSWLTIRGNFNHNKTNRYNITNVLSHYYLYGGGFNANINQILRVGANYNSGFSPEEAYNKRDFVNANAMIRIGQNHQFEARLNYYMIPNQTSNKEMFAFLKYTFKFGAPLKKVLKQGSVRGIVTSNDPSIELKGIQVIASGRTVRTDSQGRFEFNNLLTGNGYILVDESTLPSDGVLVSSLPYEVKIQEGQKTEIVLEVTRGVNLAGKLQVVTDDSLDLSAYLKLESDARTYFIESDKTGSFDFKKIIPGKYNLSIIRMKSKLDLEPEVENIAVDTTIDNGLVVFNLKTKERKIIIKSKDFEIGN</sequence>
<gene>
    <name evidence="2" type="ORF">J0A69_19790</name>
</gene>
<protein>
    <submittedName>
        <fullName evidence="2">TonB-dependent receptor</fullName>
    </submittedName>
</protein>
<accession>A0ABS3CLQ3</accession>
<evidence type="ECO:0000313" key="3">
    <source>
        <dbReference type="Proteomes" id="UP000664480"/>
    </source>
</evidence>
<keyword evidence="1" id="KW-0472">Membrane</keyword>
<name>A0ABS3CLQ3_9BACT</name>
<evidence type="ECO:0000256" key="1">
    <source>
        <dbReference type="SAM" id="Phobius"/>
    </source>
</evidence>
<dbReference type="RefSeq" id="WP_206588355.1">
    <property type="nucleotide sequence ID" value="NZ_JAFKCU010000006.1"/>
</dbReference>
<keyword evidence="3" id="KW-1185">Reference proteome</keyword>
<feature type="transmembrane region" description="Helical" evidence="1">
    <location>
        <begin position="21"/>
        <end position="41"/>
    </location>
</feature>
<dbReference type="EMBL" id="JAFKCU010000006">
    <property type="protein sequence ID" value="MBN7817695.1"/>
    <property type="molecule type" value="Genomic_DNA"/>
</dbReference>